<evidence type="ECO:0000313" key="6">
    <source>
        <dbReference type="Proteomes" id="UP000185934"/>
    </source>
</evidence>
<sequence length="361" mass="40751">MAPRKPLSDHAPTHDEKAEAAIIAAIFTEPEWLRELELTPGDFYDDDLRRLYETQLELYVSNNSVTPDTVSRAVAGKVEQWVIDGVLKNANGTDPVEASKLVRELCLRRVTLSLFAKWSNAVLTMGTGEEVMKAVSECSAELLGLGLVKGHRSVIFSNPIKIDTADPTYRFHVETLDGRYKTDVSFTARELDRESDFGRKIRNVLNLNPILPKDFKSLINRLVTTCKIIPAPSQTSEDDFIVFWVREWFERAQVATAKKDLAHGYIVRNGYRYFVQSQLLAHLSNKLKRAISASRLVQVLESYGYQDLNTRVSSKAMRLHGLPESFFEQGAMPPSEEVPDLFTETDNNPTVPPPTTDEFMI</sequence>
<dbReference type="Gene3D" id="1.10.860.10">
    <property type="entry name" value="DNAb Helicase, Chain A"/>
    <property type="match status" value="1"/>
</dbReference>
<dbReference type="EMBL" id="CP018258">
    <property type="protein sequence ID" value="APV43885.1"/>
    <property type="molecule type" value="Genomic_DNA"/>
</dbReference>
<name>A0A1P8F629_9CHLR</name>
<keyword evidence="5" id="KW-0347">Helicase</keyword>
<keyword evidence="6" id="KW-1185">Reference proteome</keyword>
<organism evidence="5 6">
    <name type="scientific">Dehalogenimonas formicexedens</name>
    <dbReference type="NCBI Taxonomy" id="1839801"/>
    <lineage>
        <taxon>Bacteria</taxon>
        <taxon>Bacillati</taxon>
        <taxon>Chloroflexota</taxon>
        <taxon>Dehalococcoidia</taxon>
        <taxon>Dehalococcoidales</taxon>
        <taxon>Dehalococcoidaceae</taxon>
        <taxon>Dehalogenimonas</taxon>
    </lineage>
</organism>
<dbReference type="KEGG" id="dfo:Dform_00530"/>
<dbReference type="GO" id="GO:0003677">
    <property type="term" value="F:DNA binding"/>
    <property type="evidence" value="ECO:0007669"/>
    <property type="project" value="UniProtKB-KW"/>
</dbReference>
<keyword evidence="5" id="KW-0378">Hydrolase</keyword>
<evidence type="ECO:0000256" key="2">
    <source>
        <dbReference type="ARBA" id="ARBA00023125"/>
    </source>
</evidence>
<reference evidence="6" key="1">
    <citation type="submission" date="2016-11" db="EMBL/GenBank/DDBJ databases">
        <title>Dehalogenimonas formicexedens sp. nov., a chlorinated alkane respiring bacterium isolated from contaminated groundwater.</title>
        <authorList>
            <person name="Key T.A."/>
            <person name="Bowman K.S."/>
            <person name="Lee I."/>
            <person name="Chun J."/>
            <person name="Albuquerque L."/>
            <person name="da Costa M.S."/>
            <person name="Rainey F.A."/>
            <person name="Moe W.M."/>
        </authorList>
    </citation>
    <scope>NUCLEOTIDE SEQUENCE [LARGE SCALE GENOMIC DNA]</scope>
    <source>
        <strain evidence="6">NSZ-14</strain>
    </source>
</reference>
<evidence type="ECO:0000259" key="4">
    <source>
        <dbReference type="Pfam" id="PF00772"/>
    </source>
</evidence>
<evidence type="ECO:0000256" key="3">
    <source>
        <dbReference type="SAM" id="MobiDB-lite"/>
    </source>
</evidence>
<dbReference type="RefSeq" id="WP_076003635.1">
    <property type="nucleotide sequence ID" value="NZ_CP018258.1"/>
</dbReference>
<keyword evidence="5" id="KW-0067">ATP-binding</keyword>
<dbReference type="InterPro" id="IPR016136">
    <property type="entry name" value="DNA_helicase_N/primase_C"/>
</dbReference>
<dbReference type="Pfam" id="PF00772">
    <property type="entry name" value="DnaB"/>
    <property type="match status" value="1"/>
</dbReference>
<keyword evidence="5" id="KW-0547">Nucleotide-binding</keyword>
<dbReference type="SUPFAM" id="SSF48024">
    <property type="entry name" value="N-terminal domain of DnaB helicase"/>
    <property type="match status" value="1"/>
</dbReference>
<dbReference type="STRING" id="1839801.Dform_00530"/>
<dbReference type="AlphaFoldDB" id="A0A1P8F629"/>
<feature type="domain" description="DNA helicase DnaB-like N-terminal" evidence="4">
    <location>
        <begin position="12"/>
        <end position="74"/>
    </location>
</feature>
<accession>A0A1P8F629</accession>
<keyword evidence="2" id="KW-0238">DNA-binding</keyword>
<dbReference type="GO" id="GO:0005524">
    <property type="term" value="F:ATP binding"/>
    <property type="evidence" value="ECO:0007669"/>
    <property type="project" value="InterPro"/>
</dbReference>
<dbReference type="GO" id="GO:0003678">
    <property type="term" value="F:DNA helicase activity"/>
    <property type="evidence" value="ECO:0007669"/>
    <property type="project" value="InterPro"/>
</dbReference>
<dbReference type="Proteomes" id="UP000185934">
    <property type="component" value="Chromosome"/>
</dbReference>
<dbReference type="InterPro" id="IPR007693">
    <property type="entry name" value="DNA_helicase_DnaB-like_N"/>
</dbReference>
<gene>
    <name evidence="5" type="ORF">Dform_00530</name>
</gene>
<proteinExistence type="predicted"/>
<dbReference type="GO" id="GO:0006260">
    <property type="term" value="P:DNA replication"/>
    <property type="evidence" value="ECO:0007669"/>
    <property type="project" value="UniProtKB-KW"/>
</dbReference>
<evidence type="ECO:0000313" key="5">
    <source>
        <dbReference type="EMBL" id="APV43885.1"/>
    </source>
</evidence>
<keyword evidence="1" id="KW-0235">DNA replication</keyword>
<protein>
    <submittedName>
        <fullName evidence="5">DnaB-like helicase N terminal domain-containing protein</fullName>
    </submittedName>
</protein>
<dbReference type="InterPro" id="IPR036185">
    <property type="entry name" value="DNA_heli_DnaB-like_N_sf"/>
</dbReference>
<evidence type="ECO:0000256" key="1">
    <source>
        <dbReference type="ARBA" id="ARBA00022705"/>
    </source>
</evidence>
<feature type="region of interest" description="Disordered" evidence="3">
    <location>
        <begin position="342"/>
        <end position="361"/>
    </location>
</feature>